<gene>
    <name evidence="1" type="ORF">D779_0598</name>
</gene>
<comment type="caution">
    <text evidence="1">The sequence shown here is derived from an EMBL/GenBank/DDBJ whole genome shotgun (WGS) entry which is preliminary data.</text>
</comment>
<proteinExistence type="predicted"/>
<dbReference type="AlphaFoldDB" id="W9V9K2"/>
<organism evidence="1 2">
    <name type="scientific">Imhoffiella purpurea</name>
    <dbReference type="NCBI Taxonomy" id="1249627"/>
    <lineage>
        <taxon>Bacteria</taxon>
        <taxon>Pseudomonadati</taxon>
        <taxon>Pseudomonadota</taxon>
        <taxon>Gammaproteobacteria</taxon>
        <taxon>Chromatiales</taxon>
        <taxon>Chromatiaceae</taxon>
        <taxon>Imhoffiella</taxon>
    </lineage>
</organism>
<accession>W9V9K2</accession>
<evidence type="ECO:0000313" key="2">
    <source>
        <dbReference type="Proteomes" id="UP000019460"/>
    </source>
</evidence>
<evidence type="ECO:0000313" key="1">
    <source>
        <dbReference type="EMBL" id="EXJ16129.1"/>
    </source>
</evidence>
<reference evidence="1 2" key="1">
    <citation type="submission" date="2012-11" db="EMBL/GenBank/DDBJ databases">
        <title>Genome assembly of Thiorhodococcus sp. AK35.</title>
        <authorList>
            <person name="Nupur N."/>
            <person name="Khatri I."/>
            <person name="Subramanian S."/>
            <person name="Pinnaka A."/>
        </authorList>
    </citation>
    <scope>NUCLEOTIDE SEQUENCE [LARGE SCALE GENOMIC DNA]</scope>
    <source>
        <strain evidence="1 2">AK35</strain>
    </source>
</reference>
<dbReference type="eggNOG" id="ENOG5032ZAU">
    <property type="taxonomic scope" value="Bacteria"/>
</dbReference>
<dbReference type="EMBL" id="AONC01000015">
    <property type="protein sequence ID" value="EXJ16129.1"/>
    <property type="molecule type" value="Genomic_DNA"/>
</dbReference>
<dbReference type="STRING" id="1249627.D779_0598"/>
<protein>
    <submittedName>
        <fullName evidence="1">Uncharacterized protein</fullName>
    </submittedName>
</protein>
<name>W9V9K2_9GAMM</name>
<sequence length="89" mass="9727">MTEAMRRVIGETRARVPFDLPSARVCTGNCQGCSMKLLEFLGAELDAWESRLDGGETPGFEDLSGLIRTATRVYRVLERNGLVDGPGLP</sequence>
<dbReference type="RefSeq" id="WP_232424077.1">
    <property type="nucleotide sequence ID" value="NZ_AONC01000015.1"/>
</dbReference>
<dbReference type="Proteomes" id="UP000019460">
    <property type="component" value="Unassembled WGS sequence"/>
</dbReference>
<keyword evidence="2" id="KW-1185">Reference proteome</keyword>